<dbReference type="PATRIC" id="fig|33014.5.peg.436"/>
<dbReference type="GO" id="GO:0055085">
    <property type="term" value="P:transmembrane transport"/>
    <property type="evidence" value="ECO:0007669"/>
    <property type="project" value="InterPro"/>
</dbReference>
<keyword evidence="2" id="KW-0813">Transport</keyword>
<evidence type="ECO:0000256" key="5">
    <source>
        <dbReference type="ARBA" id="ARBA00022989"/>
    </source>
</evidence>
<evidence type="ECO:0000256" key="1">
    <source>
        <dbReference type="ARBA" id="ARBA00004141"/>
    </source>
</evidence>
<dbReference type="EMBL" id="QWEA01000577">
    <property type="protein sequence ID" value="RIJ20707.1"/>
    <property type="molecule type" value="Genomic_DNA"/>
</dbReference>
<evidence type="ECO:0000256" key="3">
    <source>
        <dbReference type="ARBA" id="ARBA00022475"/>
    </source>
</evidence>
<dbReference type="EMBL" id="CP011043">
    <property type="protein sequence ID" value="AJW78076.1"/>
    <property type="molecule type" value="Genomic_DNA"/>
</dbReference>
<dbReference type="Proteomes" id="UP000266634">
    <property type="component" value="Unassembled WGS sequence"/>
</dbReference>
<proteinExistence type="predicted"/>
<evidence type="ECO:0000313" key="9">
    <source>
        <dbReference type="EMBL" id="RIJ20707.1"/>
    </source>
</evidence>
<dbReference type="PANTHER" id="PTHR36838">
    <property type="entry name" value="AUXIN EFFLUX CARRIER FAMILY PROTEIN"/>
    <property type="match status" value="1"/>
</dbReference>
<feature type="transmembrane region" description="Helical" evidence="7">
    <location>
        <begin position="222"/>
        <end position="243"/>
    </location>
</feature>
<feature type="transmembrane region" description="Helical" evidence="7">
    <location>
        <begin position="189"/>
        <end position="210"/>
    </location>
</feature>
<dbReference type="PANTHER" id="PTHR36838:SF1">
    <property type="entry name" value="SLR1864 PROTEIN"/>
    <property type="match status" value="1"/>
</dbReference>
<gene>
    <name evidence="9" type="ORF">DZF93_12520</name>
    <name evidence="8" type="ORF">VO01_02080</name>
</gene>
<dbReference type="RefSeq" id="WP_045526504.1">
    <property type="nucleotide sequence ID" value="NZ_CP011043.1"/>
</dbReference>
<feature type="transmembrane region" description="Helical" evidence="7">
    <location>
        <begin position="59"/>
        <end position="82"/>
    </location>
</feature>
<dbReference type="HOGENOM" id="CLU_056175_2_2_11"/>
<feature type="transmembrane region" description="Helical" evidence="7">
    <location>
        <begin position="123"/>
        <end position="143"/>
    </location>
</feature>
<evidence type="ECO:0000256" key="6">
    <source>
        <dbReference type="ARBA" id="ARBA00023136"/>
    </source>
</evidence>
<feature type="transmembrane region" description="Helical" evidence="7">
    <location>
        <begin position="94"/>
        <end position="117"/>
    </location>
</feature>
<protein>
    <submittedName>
        <fullName evidence="9">AEC family transporter</fullName>
    </submittedName>
    <submittedName>
        <fullName evidence="8">Membrane protein</fullName>
    </submittedName>
</protein>
<evidence type="ECO:0000256" key="2">
    <source>
        <dbReference type="ARBA" id="ARBA00022448"/>
    </source>
</evidence>
<reference evidence="8 10" key="1">
    <citation type="journal article" date="2015" name="Genome Announc.">
        <title>Complete Genome Sequence of Clavibacter michiganensis subsp. insidiosus R1-1 Using PacBio Single-Molecule Real-Time Technology.</title>
        <authorList>
            <person name="Lu Y."/>
            <person name="Samac D.A."/>
            <person name="Glazebrook J."/>
            <person name="Ishimaru C.A."/>
        </authorList>
    </citation>
    <scope>NUCLEOTIDE SEQUENCE [LARGE SCALE GENOMIC DNA]</scope>
    <source>
        <strain evidence="8 10">R1-1</strain>
    </source>
</reference>
<dbReference type="KEGG" id="cmh:VO01_02080"/>
<keyword evidence="3" id="KW-1003">Cell membrane</keyword>
<sequence>MIGVLTGFAIIGFIIAVGYGVGRSGIAGPGAQHSLNRVAFFVATPALLFTVLAKADLHVVFSAFLLTSASAVAVAAILYLVVARILFRRPVAETTIGAASASYVNANNIGLPVAIYVLGDAQLVAPVLLLQLLVLAPTTLTVLDISSRGSASVVGILTQPLRNPMIIASMLGILIAITGLQVPDAIYEPFRLIGGAAIPIVLMAFGMSLVGRKPLAPGSGRGEIVVASVIKTVVMPLAAFLLARFAFHLDAPQTFAATVIAGLPTAQNIFNFASRYGRGVVLARDTVLITTVASIPVLLVIAALLAPGT</sequence>
<feature type="transmembrane region" description="Helical" evidence="7">
    <location>
        <begin position="286"/>
        <end position="306"/>
    </location>
</feature>
<dbReference type="Proteomes" id="UP000032604">
    <property type="component" value="Chromosome"/>
</dbReference>
<evidence type="ECO:0000256" key="7">
    <source>
        <dbReference type="SAM" id="Phobius"/>
    </source>
</evidence>
<feature type="transmembrane region" description="Helical" evidence="7">
    <location>
        <begin position="6"/>
        <end position="22"/>
    </location>
</feature>
<evidence type="ECO:0000313" key="8">
    <source>
        <dbReference type="EMBL" id="AJW78076.1"/>
    </source>
</evidence>
<evidence type="ECO:0000256" key="4">
    <source>
        <dbReference type="ARBA" id="ARBA00022692"/>
    </source>
</evidence>
<dbReference type="InterPro" id="IPR004776">
    <property type="entry name" value="Mem_transp_PIN-like"/>
</dbReference>
<organism evidence="8 10">
    <name type="scientific">Clavibacter michiganensis subsp. insidiosus</name>
    <dbReference type="NCBI Taxonomy" id="33014"/>
    <lineage>
        <taxon>Bacteria</taxon>
        <taxon>Bacillati</taxon>
        <taxon>Actinomycetota</taxon>
        <taxon>Actinomycetes</taxon>
        <taxon>Micrococcales</taxon>
        <taxon>Microbacteriaceae</taxon>
        <taxon>Clavibacter</taxon>
    </lineage>
</organism>
<reference evidence="9 11" key="2">
    <citation type="submission" date="2018-08" db="EMBL/GenBank/DDBJ databases">
        <title>Genome Sequence of Clavibacter michiganensis Subspecies type strains, and the Atypical Peach-Colored Strains Isolated from Tomato.</title>
        <authorList>
            <person name="Osdaghi E."/>
            <person name="Portier P."/>
            <person name="Briand M."/>
            <person name="Jacques M.-A."/>
        </authorList>
    </citation>
    <scope>NUCLEOTIDE SEQUENCE [LARGE SCALE GENOMIC DNA]</scope>
    <source>
        <strain evidence="9 11">CFBP 6488</strain>
    </source>
</reference>
<keyword evidence="5 7" id="KW-1133">Transmembrane helix</keyword>
<dbReference type="GO" id="GO:0016020">
    <property type="term" value="C:membrane"/>
    <property type="evidence" value="ECO:0007669"/>
    <property type="project" value="UniProtKB-SubCell"/>
</dbReference>
<name>A0A0D5CEK5_9MICO</name>
<feature type="transmembrane region" description="Helical" evidence="7">
    <location>
        <begin position="34"/>
        <end position="53"/>
    </location>
</feature>
<accession>A0A0D5CEK5</accession>
<feature type="transmembrane region" description="Helical" evidence="7">
    <location>
        <begin position="164"/>
        <end position="183"/>
    </location>
</feature>
<keyword evidence="4 7" id="KW-0812">Transmembrane</keyword>
<dbReference type="OrthoDB" id="5405318at2"/>
<keyword evidence="6 7" id="KW-0472">Membrane</keyword>
<dbReference type="Pfam" id="PF03547">
    <property type="entry name" value="Mem_trans"/>
    <property type="match status" value="2"/>
</dbReference>
<evidence type="ECO:0000313" key="10">
    <source>
        <dbReference type="Proteomes" id="UP000032604"/>
    </source>
</evidence>
<feature type="transmembrane region" description="Helical" evidence="7">
    <location>
        <begin position="255"/>
        <end position="274"/>
    </location>
</feature>
<comment type="subcellular location">
    <subcellularLocation>
        <location evidence="1">Membrane</location>
        <topology evidence="1">Multi-pass membrane protein</topology>
    </subcellularLocation>
</comment>
<dbReference type="AlphaFoldDB" id="A0A0D5CEK5"/>
<evidence type="ECO:0000313" key="11">
    <source>
        <dbReference type="Proteomes" id="UP000266634"/>
    </source>
</evidence>